<gene>
    <name evidence="2" type="ORF">ACFODO_16240</name>
</gene>
<accession>A0ABV7BIS3</accession>
<proteinExistence type="predicted"/>
<feature type="compositionally biased region" description="Polar residues" evidence="1">
    <location>
        <begin position="114"/>
        <end position="133"/>
    </location>
</feature>
<reference evidence="3" key="1">
    <citation type="journal article" date="2019" name="Int. J. Syst. Evol. Microbiol.">
        <title>The Global Catalogue of Microorganisms (GCM) 10K type strain sequencing project: providing services to taxonomists for standard genome sequencing and annotation.</title>
        <authorList>
            <consortium name="The Broad Institute Genomics Platform"/>
            <consortium name="The Broad Institute Genome Sequencing Center for Infectious Disease"/>
            <person name="Wu L."/>
            <person name="Ma J."/>
        </authorList>
    </citation>
    <scope>NUCLEOTIDE SEQUENCE [LARGE SCALE GENOMIC DNA]</scope>
    <source>
        <strain evidence="3">KCTC 62575</strain>
    </source>
</reference>
<dbReference type="EMBL" id="JBHRSF010000084">
    <property type="protein sequence ID" value="MFC2996781.1"/>
    <property type="molecule type" value="Genomic_DNA"/>
</dbReference>
<dbReference type="RefSeq" id="WP_107010367.1">
    <property type="nucleotide sequence ID" value="NZ_JBHRSF010000084.1"/>
</dbReference>
<keyword evidence="3" id="KW-1185">Reference proteome</keyword>
<evidence type="ECO:0000313" key="2">
    <source>
        <dbReference type="EMBL" id="MFC2996781.1"/>
    </source>
</evidence>
<organism evidence="2 3">
    <name type="scientific">Acinetobacter sichuanensis</name>
    <dbReference type="NCBI Taxonomy" id="2136183"/>
    <lineage>
        <taxon>Bacteria</taxon>
        <taxon>Pseudomonadati</taxon>
        <taxon>Pseudomonadota</taxon>
        <taxon>Gammaproteobacteria</taxon>
        <taxon>Moraxellales</taxon>
        <taxon>Moraxellaceae</taxon>
        <taxon>Acinetobacter</taxon>
    </lineage>
</organism>
<name>A0ABV7BIS3_9GAMM</name>
<comment type="caution">
    <text evidence="2">The sequence shown here is derived from an EMBL/GenBank/DDBJ whole genome shotgun (WGS) entry which is preliminary data.</text>
</comment>
<dbReference type="Proteomes" id="UP001595455">
    <property type="component" value="Unassembled WGS sequence"/>
</dbReference>
<protein>
    <submittedName>
        <fullName evidence="2">Uncharacterized protein</fullName>
    </submittedName>
</protein>
<feature type="region of interest" description="Disordered" evidence="1">
    <location>
        <begin position="108"/>
        <end position="133"/>
    </location>
</feature>
<feature type="non-terminal residue" evidence="2">
    <location>
        <position position="1"/>
    </location>
</feature>
<evidence type="ECO:0000313" key="3">
    <source>
        <dbReference type="Proteomes" id="UP001595455"/>
    </source>
</evidence>
<evidence type="ECO:0000256" key="1">
    <source>
        <dbReference type="SAM" id="MobiDB-lite"/>
    </source>
</evidence>
<sequence>MNRTGEMPFQREYEELHKRIAGNQLPEPFIVPKYKDGGLVGSSRVQPDAYSQIYREREVVDKVKAVNVQPKITINTPPGTYAETRVDTDGAITIDVIRKEAEDAAKRSWDRLGNANSHESQQLSRNTNSNRRR</sequence>